<keyword evidence="1" id="KW-0732">Signal</keyword>
<evidence type="ECO:0000313" key="4">
    <source>
        <dbReference type="Proteomes" id="UP000322362"/>
    </source>
</evidence>
<proteinExistence type="predicted"/>
<evidence type="ECO:0000256" key="1">
    <source>
        <dbReference type="SAM" id="SignalP"/>
    </source>
</evidence>
<dbReference type="Proteomes" id="UP000322362">
    <property type="component" value="Unassembled WGS sequence"/>
</dbReference>
<protein>
    <recommendedName>
        <fullName evidence="2">Putative beta-lactamase-inhibitor-like PepSY-like domain-containing protein</fullName>
    </recommendedName>
</protein>
<dbReference type="PROSITE" id="PS51257">
    <property type="entry name" value="PROKAR_LIPOPROTEIN"/>
    <property type="match status" value="1"/>
</dbReference>
<accession>A0A5D4GY66</accession>
<name>A0A5D4GY66_9SPHI</name>
<dbReference type="Pfam" id="PF11396">
    <property type="entry name" value="PepSY_like"/>
    <property type="match status" value="2"/>
</dbReference>
<sequence length="155" mass="17190">MMKKTLFGLSLLAIVSFITVSCDDDKVISEAELPKKSQDFISEYFAGKSYSRVEKDGRNYSVKLGEQGNQIEVDFDADGNWIEVDGDDGVYIPTGFILPKIVAYVADNYPNPAPNADKENINGIEKNTRGFDVDLVTSDTDLIFDTNGDFVRVDN</sequence>
<keyword evidence="4" id="KW-1185">Reference proteome</keyword>
<dbReference type="InterPro" id="IPR021533">
    <property type="entry name" value="PepSY-like"/>
</dbReference>
<dbReference type="EMBL" id="VTAV01000017">
    <property type="protein sequence ID" value="TYR32972.1"/>
    <property type="molecule type" value="Genomic_DNA"/>
</dbReference>
<feature type="chain" id="PRO_5022780522" description="Putative beta-lactamase-inhibitor-like PepSY-like domain-containing protein" evidence="1">
    <location>
        <begin position="22"/>
        <end position="155"/>
    </location>
</feature>
<organism evidence="3 4">
    <name type="scientific">Sphingobacterium phlebotomi</name>
    <dbReference type="NCBI Taxonomy" id="2605433"/>
    <lineage>
        <taxon>Bacteria</taxon>
        <taxon>Pseudomonadati</taxon>
        <taxon>Bacteroidota</taxon>
        <taxon>Sphingobacteriia</taxon>
        <taxon>Sphingobacteriales</taxon>
        <taxon>Sphingobacteriaceae</taxon>
        <taxon>Sphingobacterium</taxon>
    </lineage>
</organism>
<dbReference type="Gene3D" id="3.40.1420.30">
    <property type="match status" value="1"/>
</dbReference>
<reference evidence="3 4" key="1">
    <citation type="submission" date="2019-08" db="EMBL/GenBank/DDBJ databases">
        <title>Phlebobacter frassis gen. nov. sp. nov., a new member of family Sphingobacteriaceae isolated from sand fly rearing media.</title>
        <authorList>
            <person name="Kakumanu M.L."/>
            <person name="Marayati B.F."/>
            <person name="Wada-Katsumata A."/>
            <person name="Wasserberg G."/>
            <person name="Schal C."/>
            <person name="Apperson C.S."/>
            <person name="Ponnusamy L."/>
        </authorList>
    </citation>
    <scope>NUCLEOTIDE SEQUENCE [LARGE SCALE GENOMIC DNA]</scope>
    <source>
        <strain evidence="3 4">SSI9</strain>
    </source>
</reference>
<evidence type="ECO:0000259" key="2">
    <source>
        <dbReference type="Pfam" id="PF11396"/>
    </source>
</evidence>
<gene>
    <name evidence="3" type="ORF">FXV77_18210</name>
</gene>
<evidence type="ECO:0000313" key="3">
    <source>
        <dbReference type="EMBL" id="TYR32972.1"/>
    </source>
</evidence>
<dbReference type="AlphaFoldDB" id="A0A5D4GY66"/>
<dbReference type="SUPFAM" id="SSF160574">
    <property type="entry name" value="BT0923-like"/>
    <property type="match status" value="1"/>
</dbReference>
<feature type="domain" description="Putative beta-lactamase-inhibitor-like PepSY-like" evidence="2">
    <location>
        <begin position="25"/>
        <end position="65"/>
    </location>
</feature>
<feature type="domain" description="Putative beta-lactamase-inhibitor-like PepSY-like" evidence="2">
    <location>
        <begin position="69"/>
        <end position="151"/>
    </location>
</feature>
<feature type="signal peptide" evidence="1">
    <location>
        <begin position="1"/>
        <end position="21"/>
    </location>
</feature>
<dbReference type="RefSeq" id="WP_148920673.1">
    <property type="nucleotide sequence ID" value="NZ_VTAV01000017.1"/>
</dbReference>
<comment type="caution">
    <text evidence="3">The sequence shown here is derived from an EMBL/GenBank/DDBJ whole genome shotgun (WGS) entry which is preliminary data.</text>
</comment>